<dbReference type="RefSeq" id="WP_145187729.1">
    <property type="nucleotide sequence ID" value="NZ_CP036290.1"/>
</dbReference>
<sequence length="593" mass="63477">MQILGIGSGAFARTMAVAVVMVSSRTPDALAHAVEQDAVEEVAVEVDASGALESTAGVYLVVTIGLDTLAGPDEAEIYRATARRAADFHGGVYVPLERDGADAIDEIDAPPTESEATLEAIALLRRTCAAATARHETVTDLLVVVPPERLDAGLHRRVLAFSHDLDADPFCDLRLGYLTASDPTRLAALWDAVETAQRQGLPSKRWMGAFVTSQMASTTYANHLPEIARVAGYSGASLAFSCVESDPRVLEFVDAHLSELEGTGVLSLTGNGDPQGIWLFDGQRNMDRSLHWPYAPGRVGEDPQGRMPRLMASTVRELDLAGAVVWSGTCHSAVPLRAWVEGDIVSTFGRVDAPTRHLMAKDESLCLAILDAGAVALIAPIGANHGMAVDREQEHALRHGAALGDAVRSTYVDLVLARGSRPVLGVPGGTVAETEAWEREPVMAGGGANRILIGDPRLRPFAATPHPSERVRIETAARATGAPALVHTVDVEWDPGFHADAWDMYGDDRTADWCVRTRLEFDPLELPLAAHVAIVDFAATRSSDGASLPYRATRAMVEHHDGRAFLHLVANAPRAGLEYEGVHARFVVEVTRP</sequence>
<proteinExistence type="predicted"/>
<gene>
    <name evidence="1" type="ORF">Pla163_21910</name>
</gene>
<evidence type="ECO:0000313" key="2">
    <source>
        <dbReference type="Proteomes" id="UP000319342"/>
    </source>
</evidence>
<organism evidence="1 2">
    <name type="scientific">Rohdeia mirabilis</name>
    <dbReference type="NCBI Taxonomy" id="2528008"/>
    <lineage>
        <taxon>Bacteria</taxon>
        <taxon>Pseudomonadati</taxon>
        <taxon>Planctomycetota</taxon>
        <taxon>Planctomycetia</taxon>
        <taxon>Planctomycetia incertae sedis</taxon>
        <taxon>Rohdeia</taxon>
    </lineage>
</organism>
<accession>A0A518D0Q5</accession>
<reference evidence="1 2" key="1">
    <citation type="submission" date="2019-02" db="EMBL/GenBank/DDBJ databases">
        <title>Deep-cultivation of Planctomycetes and their phenomic and genomic characterization uncovers novel biology.</title>
        <authorList>
            <person name="Wiegand S."/>
            <person name="Jogler M."/>
            <person name="Boedeker C."/>
            <person name="Pinto D."/>
            <person name="Vollmers J."/>
            <person name="Rivas-Marin E."/>
            <person name="Kohn T."/>
            <person name="Peeters S.H."/>
            <person name="Heuer A."/>
            <person name="Rast P."/>
            <person name="Oberbeckmann S."/>
            <person name="Bunk B."/>
            <person name="Jeske O."/>
            <person name="Meyerdierks A."/>
            <person name="Storesund J.E."/>
            <person name="Kallscheuer N."/>
            <person name="Luecker S."/>
            <person name="Lage O.M."/>
            <person name="Pohl T."/>
            <person name="Merkel B.J."/>
            <person name="Hornburger P."/>
            <person name="Mueller R.-W."/>
            <person name="Bruemmer F."/>
            <person name="Labrenz M."/>
            <person name="Spormann A.M."/>
            <person name="Op den Camp H."/>
            <person name="Overmann J."/>
            <person name="Amann R."/>
            <person name="Jetten M.S.M."/>
            <person name="Mascher T."/>
            <person name="Medema M.H."/>
            <person name="Devos D.P."/>
            <person name="Kaster A.-K."/>
            <person name="Ovreas L."/>
            <person name="Rohde M."/>
            <person name="Galperin M.Y."/>
            <person name="Jogler C."/>
        </authorList>
    </citation>
    <scope>NUCLEOTIDE SEQUENCE [LARGE SCALE GENOMIC DNA]</scope>
    <source>
        <strain evidence="1 2">Pla163</strain>
    </source>
</reference>
<dbReference type="Proteomes" id="UP000319342">
    <property type="component" value="Chromosome"/>
</dbReference>
<dbReference type="AlphaFoldDB" id="A0A518D0Q5"/>
<keyword evidence="2" id="KW-1185">Reference proteome</keyword>
<protein>
    <submittedName>
        <fullName evidence="1">Uncharacterized protein</fullName>
    </submittedName>
</protein>
<dbReference type="EMBL" id="CP036290">
    <property type="protein sequence ID" value="QDU85066.1"/>
    <property type="molecule type" value="Genomic_DNA"/>
</dbReference>
<evidence type="ECO:0000313" key="1">
    <source>
        <dbReference type="EMBL" id="QDU85066.1"/>
    </source>
</evidence>
<name>A0A518D0Q5_9BACT</name>